<evidence type="ECO:0000259" key="3">
    <source>
        <dbReference type="Pfam" id="PF13598"/>
    </source>
</evidence>
<accession>A0A9P9WD42</accession>
<dbReference type="PANTHER" id="PTHR31005">
    <property type="entry name" value="DUF4139 DOMAIN-CONTAINING PROTEIN"/>
    <property type="match status" value="1"/>
</dbReference>
<name>A0A9P9WD42_9PEZI</name>
<keyword evidence="6" id="KW-1185">Reference proteome</keyword>
<evidence type="ECO:0000313" key="6">
    <source>
        <dbReference type="Proteomes" id="UP000829685"/>
    </source>
</evidence>
<feature type="domain" description="DUF4139" evidence="3">
    <location>
        <begin position="313"/>
        <end position="798"/>
    </location>
</feature>
<keyword evidence="1" id="KW-0175">Coiled coil</keyword>
<dbReference type="Proteomes" id="UP000829685">
    <property type="component" value="Unassembled WGS sequence"/>
</dbReference>
<gene>
    <name evidence="5" type="ORF">JX265_011248</name>
</gene>
<dbReference type="EMBL" id="JAFIMR010000040">
    <property type="protein sequence ID" value="KAI1857513.1"/>
    <property type="molecule type" value="Genomic_DNA"/>
</dbReference>
<evidence type="ECO:0000256" key="1">
    <source>
        <dbReference type="SAM" id="Coils"/>
    </source>
</evidence>
<feature type="coiled-coil region" evidence="1">
    <location>
        <begin position="118"/>
        <end position="145"/>
    </location>
</feature>
<dbReference type="PANTHER" id="PTHR31005:SF8">
    <property type="entry name" value="DUF4139 DOMAIN-CONTAINING PROTEIN"/>
    <property type="match status" value="1"/>
</dbReference>
<dbReference type="NCBIfam" id="TIGR02231">
    <property type="entry name" value="mucoidy inhibitor MuiA family protein"/>
    <property type="match status" value="1"/>
</dbReference>
<feature type="coiled-coil region" evidence="1">
    <location>
        <begin position="211"/>
        <end position="250"/>
    </location>
</feature>
<dbReference type="InterPro" id="IPR011935">
    <property type="entry name" value="CHP02231"/>
</dbReference>
<reference evidence="5" key="1">
    <citation type="submission" date="2021-03" db="EMBL/GenBank/DDBJ databases">
        <title>Revisited historic fungal species revealed as producer of novel bioactive compounds through whole genome sequencing and comparative genomics.</title>
        <authorList>
            <person name="Vignolle G.A."/>
            <person name="Hochenegger N."/>
            <person name="Mach R.L."/>
            <person name="Mach-Aigner A.R."/>
            <person name="Javad Rahimi M."/>
            <person name="Salim K.A."/>
            <person name="Chan C.M."/>
            <person name="Lim L.B.L."/>
            <person name="Cai F."/>
            <person name="Druzhinina I.S."/>
            <person name="U'Ren J.M."/>
            <person name="Derntl C."/>
        </authorList>
    </citation>
    <scope>NUCLEOTIDE SEQUENCE</scope>
    <source>
        <strain evidence="5">TUCIM 5799</strain>
    </source>
</reference>
<dbReference type="Pfam" id="PF13598">
    <property type="entry name" value="DUF4139"/>
    <property type="match status" value="1"/>
</dbReference>
<evidence type="ECO:0000259" key="4">
    <source>
        <dbReference type="Pfam" id="PF13600"/>
    </source>
</evidence>
<comment type="caution">
    <text evidence="5">The sequence shown here is derived from an EMBL/GenBank/DDBJ whole genome shotgun (WGS) entry which is preliminary data.</text>
</comment>
<evidence type="ECO:0000313" key="5">
    <source>
        <dbReference type="EMBL" id="KAI1857513.1"/>
    </source>
</evidence>
<dbReference type="InterPro" id="IPR025554">
    <property type="entry name" value="DUF4140"/>
</dbReference>
<feature type="compositionally biased region" description="Acidic residues" evidence="2">
    <location>
        <begin position="88"/>
        <end position="115"/>
    </location>
</feature>
<dbReference type="AlphaFoldDB" id="A0A9P9WD42"/>
<feature type="compositionally biased region" description="Basic and acidic residues" evidence="2">
    <location>
        <begin position="526"/>
        <end position="540"/>
    </location>
</feature>
<feature type="domain" description="DUF4140" evidence="4">
    <location>
        <begin position="19"/>
        <end position="149"/>
    </location>
</feature>
<protein>
    <recommendedName>
        <fullName evidence="7">Mucoidy inhibitor-like protein</fullName>
    </recommendedName>
</protein>
<dbReference type="Pfam" id="PF13600">
    <property type="entry name" value="DUF4140"/>
    <property type="match status" value="1"/>
</dbReference>
<feature type="compositionally biased region" description="Low complexity" evidence="2">
    <location>
        <begin position="503"/>
        <end position="515"/>
    </location>
</feature>
<organism evidence="5 6">
    <name type="scientific">Neoarthrinium moseri</name>
    <dbReference type="NCBI Taxonomy" id="1658444"/>
    <lineage>
        <taxon>Eukaryota</taxon>
        <taxon>Fungi</taxon>
        <taxon>Dikarya</taxon>
        <taxon>Ascomycota</taxon>
        <taxon>Pezizomycotina</taxon>
        <taxon>Sordariomycetes</taxon>
        <taxon>Xylariomycetidae</taxon>
        <taxon>Amphisphaeriales</taxon>
        <taxon>Apiosporaceae</taxon>
        <taxon>Neoarthrinium</taxon>
    </lineage>
</organism>
<feature type="region of interest" description="Disordered" evidence="2">
    <location>
        <begin position="85"/>
        <end position="118"/>
    </location>
</feature>
<dbReference type="InterPro" id="IPR037291">
    <property type="entry name" value="DUF4139"/>
</dbReference>
<sequence length="806" mass="87562">MDAPHQKEYHIRDVDTRSVTLFPARAQIIREIKDVPLRPGANQITIVGLSPTVDEHSIKVEGVGSAVLITDIAVESRPNRDIFQDIFPESDQDSDDNDQASSDEDMSDEAEDADDPALKDVREKITALRDEEKRAKEIIASAESRLKILDSYGKLLTTDSEHQPRESIHDGIETYRSEREKVFKDHMAGIINARDIAKQIADLDKEEKKLLKIVNQQRAKAEKAKAKARRSKKKEEEKEARRRAEILKEKNRVRREHESFWPKNVFVVKVSLDASAFTPMTSRRSSVSSDLVKLAVDAPEPGVDDDIPRTCDLTITYLTTYAHWSPSYDLALSTTTSQGNLCFDARLTNMTSETWSNCKVILSTSQADFSDLNDKIPTLVPWRVRLGGKGRPGSYNDIMYSQEEKSQKAGWLAQQNARSIQRPHHHMFGVESGGLFGASIPAPAPAAAPPPKAFQATAQRAANPSGSLFGSSHNTGVPGGVGTTSGGLFGSASATQQMQESVPSAPAASRSSALFGGSGGGFGSIGREKRKSETEHKKAWEVSGEPRAGEEDAATPDAVPELGFQESSFEETGLTSTYELPGLKTLAPSHTASKQRVARITFANVTLSHTVVAKYKPAAYLKAKLRNGSKLTLLRGPAGLTLDGSFIGRTDLPRCSPGDSFSLSLGVDPAIRVTYPKPDVKRSQSGLFTKEDSGVYNRTITISNTRSGEKGKPVQLTVLDQVPVSEDEKLRIEILQPVGLTLGSSGVTTGVSGREGKDEKDWGKAVASLKKGGEVSWSVTLNAGRVVKLGLAYECSFPTGDHVVNV</sequence>
<proteinExistence type="predicted"/>
<evidence type="ECO:0008006" key="7">
    <source>
        <dbReference type="Google" id="ProtNLM"/>
    </source>
</evidence>
<evidence type="ECO:0000256" key="2">
    <source>
        <dbReference type="SAM" id="MobiDB-lite"/>
    </source>
</evidence>
<feature type="region of interest" description="Disordered" evidence="2">
    <location>
        <begin position="501"/>
        <end position="555"/>
    </location>
</feature>